<dbReference type="InterPro" id="IPR002903">
    <property type="entry name" value="RsmH"/>
</dbReference>
<proteinExistence type="inferred from homology"/>
<dbReference type="EMBL" id="MEUG01000001">
    <property type="protein sequence ID" value="OGC28584.1"/>
    <property type="molecule type" value="Genomic_DNA"/>
</dbReference>
<evidence type="ECO:0000256" key="2">
    <source>
        <dbReference type="ARBA" id="ARBA00022552"/>
    </source>
</evidence>
<keyword evidence="2 6" id="KW-0698">rRNA processing</keyword>
<dbReference type="GO" id="GO:0070475">
    <property type="term" value="P:rRNA base methylation"/>
    <property type="evidence" value="ECO:0007669"/>
    <property type="project" value="UniProtKB-UniRule"/>
</dbReference>
<evidence type="ECO:0000256" key="6">
    <source>
        <dbReference type="HAMAP-Rule" id="MF_01007"/>
    </source>
</evidence>
<dbReference type="GO" id="GO:0071424">
    <property type="term" value="F:rRNA (cytosine-N4-)-methyltransferase activity"/>
    <property type="evidence" value="ECO:0007669"/>
    <property type="project" value="UniProtKB-UniRule"/>
</dbReference>
<protein>
    <recommendedName>
        <fullName evidence="6">Ribosomal RNA small subunit methyltransferase H</fullName>
        <ecNumber evidence="6">2.1.1.199</ecNumber>
    </recommendedName>
    <alternativeName>
        <fullName evidence="6">16S rRNA m(4)C1402 methyltransferase</fullName>
    </alternativeName>
    <alternativeName>
        <fullName evidence="6">rRNA (cytosine-N(4)-)-methyltransferase RsmH</fullName>
    </alternativeName>
</protein>
<dbReference type="PANTHER" id="PTHR11265:SF0">
    <property type="entry name" value="12S RRNA N4-METHYLCYTIDINE METHYLTRANSFERASE"/>
    <property type="match status" value="1"/>
</dbReference>
<gene>
    <name evidence="6" type="primary">rsmH</name>
    <name evidence="7" type="ORF">A3K49_06465</name>
</gene>
<dbReference type="Proteomes" id="UP000178602">
    <property type="component" value="Unassembled WGS sequence"/>
</dbReference>
<keyword evidence="4 6" id="KW-0808">Transferase</keyword>
<feature type="binding site" evidence="6">
    <location>
        <position position="105"/>
    </location>
    <ligand>
        <name>S-adenosyl-L-methionine</name>
        <dbReference type="ChEBI" id="CHEBI:59789"/>
    </ligand>
</feature>
<feature type="binding site" evidence="6">
    <location>
        <position position="89"/>
    </location>
    <ligand>
        <name>S-adenosyl-L-methionine</name>
        <dbReference type="ChEBI" id="CHEBI:59789"/>
    </ligand>
</feature>
<keyword evidence="3 6" id="KW-0489">Methyltransferase</keyword>
<dbReference type="HAMAP" id="MF_01007">
    <property type="entry name" value="16SrRNA_methyltr_H"/>
    <property type="match status" value="1"/>
</dbReference>
<organism evidence="7 8">
    <name type="scientific">candidate division WOR-1 bacterium RIFOXYC12_FULL_54_18</name>
    <dbReference type="NCBI Taxonomy" id="1802584"/>
    <lineage>
        <taxon>Bacteria</taxon>
        <taxon>Bacillati</taxon>
        <taxon>Saganbacteria</taxon>
    </lineage>
</organism>
<evidence type="ECO:0000313" key="7">
    <source>
        <dbReference type="EMBL" id="OGC28584.1"/>
    </source>
</evidence>
<keyword evidence="6" id="KW-0963">Cytoplasm</keyword>
<feature type="binding site" evidence="6">
    <location>
        <begin position="36"/>
        <end position="38"/>
    </location>
    <ligand>
        <name>S-adenosyl-L-methionine</name>
        <dbReference type="ChEBI" id="CHEBI:59789"/>
    </ligand>
</feature>
<evidence type="ECO:0000256" key="3">
    <source>
        <dbReference type="ARBA" id="ARBA00022603"/>
    </source>
</evidence>
<dbReference type="InterPro" id="IPR029063">
    <property type="entry name" value="SAM-dependent_MTases_sf"/>
</dbReference>
<feature type="binding site" evidence="6">
    <location>
        <position position="112"/>
    </location>
    <ligand>
        <name>S-adenosyl-L-methionine</name>
        <dbReference type="ChEBI" id="CHEBI:59789"/>
    </ligand>
</feature>
<evidence type="ECO:0000256" key="4">
    <source>
        <dbReference type="ARBA" id="ARBA00022679"/>
    </source>
</evidence>
<keyword evidence="5 6" id="KW-0949">S-adenosyl-L-methionine</keyword>
<comment type="function">
    <text evidence="6">Specifically methylates the N4 position of cytidine in position 1402 (C1402) of 16S rRNA.</text>
</comment>
<dbReference type="NCBIfam" id="TIGR00006">
    <property type="entry name" value="16S rRNA (cytosine(1402)-N(4))-methyltransferase RsmH"/>
    <property type="match status" value="1"/>
</dbReference>
<evidence type="ECO:0000256" key="1">
    <source>
        <dbReference type="ARBA" id="ARBA00010396"/>
    </source>
</evidence>
<dbReference type="Pfam" id="PF01795">
    <property type="entry name" value="Methyltransf_5"/>
    <property type="match status" value="1"/>
</dbReference>
<dbReference type="InterPro" id="IPR023397">
    <property type="entry name" value="SAM-dep_MeTrfase_MraW_recog"/>
</dbReference>
<dbReference type="Gene3D" id="3.40.50.150">
    <property type="entry name" value="Vaccinia Virus protein VP39"/>
    <property type="match status" value="1"/>
</dbReference>
<evidence type="ECO:0000313" key="8">
    <source>
        <dbReference type="Proteomes" id="UP000178602"/>
    </source>
</evidence>
<sequence length="295" mass="32862">MAENPYQHAPVMPGQVLDYLNLPPDGTFVDCTLGGGGHVEAVLRTLTPVPSPKGRGVKVYAFDQDENAIAAAKERLAAFAGITYLHDNFANLKAVPEQVDGILFDLGVSSPQIDRPDRGFSLQHDGPLDMRMDRRQGLSAKEIVNNFAPEELTRIFFDYGEERFSRRIAKRIADAREEKQIETTFQLKEIIEAATPGWKKRETVTRIFQALRIAVNGELEKLQCALESAAALLKPGGRLVVLSYHSLEDRIVKHFLRERSEFFKVLTKKPVLASEAEIAANPRARSAKLRAGLKL</sequence>
<dbReference type="AlphaFoldDB" id="A0A1F4T7A1"/>
<dbReference type="SUPFAM" id="SSF53335">
    <property type="entry name" value="S-adenosyl-L-methionine-dependent methyltransferases"/>
    <property type="match status" value="1"/>
</dbReference>
<dbReference type="FunFam" id="1.10.150.170:FF:000003">
    <property type="entry name" value="Ribosomal RNA small subunit methyltransferase H"/>
    <property type="match status" value="1"/>
</dbReference>
<feature type="binding site" evidence="6">
    <location>
        <position position="63"/>
    </location>
    <ligand>
        <name>S-adenosyl-L-methionine</name>
        <dbReference type="ChEBI" id="CHEBI:59789"/>
    </ligand>
</feature>
<name>A0A1F4T7A1_UNCSA</name>
<dbReference type="EC" id="2.1.1.199" evidence="6"/>
<accession>A0A1F4T7A1</accession>
<comment type="subcellular location">
    <subcellularLocation>
        <location evidence="6">Cytoplasm</location>
    </subcellularLocation>
</comment>
<dbReference type="Gene3D" id="1.10.150.170">
    <property type="entry name" value="Putative methyltransferase TM0872, insert domain"/>
    <property type="match status" value="1"/>
</dbReference>
<dbReference type="GO" id="GO:0005737">
    <property type="term" value="C:cytoplasm"/>
    <property type="evidence" value="ECO:0007669"/>
    <property type="project" value="UniProtKB-SubCell"/>
</dbReference>
<dbReference type="PANTHER" id="PTHR11265">
    <property type="entry name" value="S-ADENOSYL-METHYLTRANSFERASE MRAW"/>
    <property type="match status" value="1"/>
</dbReference>
<dbReference type="SUPFAM" id="SSF81799">
    <property type="entry name" value="Putative methyltransferase TM0872, insert domain"/>
    <property type="match status" value="1"/>
</dbReference>
<comment type="similarity">
    <text evidence="1 6">Belongs to the methyltransferase superfamily. RsmH family.</text>
</comment>
<reference evidence="7 8" key="1">
    <citation type="journal article" date="2016" name="Nat. Commun.">
        <title>Thousands of microbial genomes shed light on interconnected biogeochemical processes in an aquifer system.</title>
        <authorList>
            <person name="Anantharaman K."/>
            <person name="Brown C.T."/>
            <person name="Hug L.A."/>
            <person name="Sharon I."/>
            <person name="Castelle C.J."/>
            <person name="Probst A.J."/>
            <person name="Thomas B.C."/>
            <person name="Singh A."/>
            <person name="Wilkins M.J."/>
            <person name="Karaoz U."/>
            <person name="Brodie E.L."/>
            <person name="Williams K.H."/>
            <person name="Hubbard S.S."/>
            <person name="Banfield J.F."/>
        </authorList>
    </citation>
    <scope>NUCLEOTIDE SEQUENCE [LARGE SCALE GENOMIC DNA]</scope>
</reference>
<evidence type="ECO:0000256" key="5">
    <source>
        <dbReference type="ARBA" id="ARBA00022691"/>
    </source>
</evidence>
<comment type="caution">
    <text evidence="7">The sequence shown here is derived from an EMBL/GenBank/DDBJ whole genome shotgun (WGS) entry which is preliminary data.</text>
</comment>
<comment type="catalytic activity">
    <reaction evidence="6">
        <text>cytidine(1402) in 16S rRNA + S-adenosyl-L-methionine = N(4)-methylcytidine(1402) in 16S rRNA + S-adenosyl-L-homocysteine + H(+)</text>
        <dbReference type="Rhea" id="RHEA:42928"/>
        <dbReference type="Rhea" id="RHEA-COMP:10286"/>
        <dbReference type="Rhea" id="RHEA-COMP:10287"/>
        <dbReference type="ChEBI" id="CHEBI:15378"/>
        <dbReference type="ChEBI" id="CHEBI:57856"/>
        <dbReference type="ChEBI" id="CHEBI:59789"/>
        <dbReference type="ChEBI" id="CHEBI:74506"/>
        <dbReference type="ChEBI" id="CHEBI:82748"/>
        <dbReference type="EC" id="2.1.1.199"/>
    </reaction>
</comment>
<dbReference type="PIRSF" id="PIRSF004486">
    <property type="entry name" value="MraW"/>
    <property type="match status" value="1"/>
</dbReference>